<feature type="transmembrane region" description="Helical" evidence="3">
    <location>
        <begin position="512"/>
        <end position="533"/>
    </location>
</feature>
<protein>
    <recommendedName>
        <fullName evidence="7">UDP-glycosyltransferases domain-containing protein</fullName>
    </recommendedName>
</protein>
<dbReference type="CDD" id="cd03784">
    <property type="entry name" value="GT1_Gtf-like"/>
    <property type="match status" value="1"/>
</dbReference>
<sequence length="549" mass="60497">MKLLGLSLLALASQASISVAEGLAREPHFWSPKNIYISVLVPGASHITWVLEIGQKLAARGHNVTFLCKDDGVKIAQSYSGMNILSMGAPNEFHSDEDMKQFSDRPQSALESTKLFFQAQNSGFRKDYLQTEEFIKASQPDLMICDALTDSCIRSADERGIPYAITATVAAFPDASAPFMNSVFSSEPTTERQSIWTRFYNNYVAGMLLIPQLGQVFEEFTSIREELGISSAKEIFAPKVKESVKLINNFYGLEVARSIGPLVKFVGPIMPSSYPEMDTATLDFLTSHQKIVYAAFGHHVTPTAKEFEKVLVSLIDSVEDGTVDGFMWATVQVSDFPEKIVTSEGTLLNVTEILQNPPKYPHYKFVKWAPQFAVLSHPSTALFMTHGGANSIFESLYTGKKMLVHPYFADQPSNGQIMADAGVALVNNRYKVTSKDIAGKIRTLVQDEDGFFADNLSRMSALAQLKAIDAVDRGVAAVEEILFTSKGDDLPHLIPPSRKMTYMKANNIDIQILLAICIVLVVTLAVGGVYMLIRRALALFGKTKKSKVE</sequence>
<dbReference type="GO" id="GO:0008194">
    <property type="term" value="F:UDP-glycosyltransferase activity"/>
    <property type="evidence" value="ECO:0007669"/>
    <property type="project" value="InterPro"/>
</dbReference>
<dbReference type="Gene3D" id="3.40.50.2000">
    <property type="entry name" value="Glycogen Phosphorylase B"/>
    <property type="match status" value="2"/>
</dbReference>
<gene>
    <name evidence="5" type="ORF">INT44_005538</name>
</gene>
<keyword evidence="2" id="KW-0808">Transferase</keyword>
<evidence type="ECO:0000256" key="4">
    <source>
        <dbReference type="SAM" id="SignalP"/>
    </source>
</evidence>
<comment type="caution">
    <text evidence="5">The sequence shown here is derived from an EMBL/GenBank/DDBJ whole genome shotgun (WGS) entry which is preliminary data.</text>
</comment>
<keyword evidence="3" id="KW-0472">Membrane</keyword>
<dbReference type="OrthoDB" id="5835829at2759"/>
<dbReference type="Pfam" id="PF00201">
    <property type="entry name" value="UDPGT"/>
    <property type="match status" value="1"/>
</dbReference>
<evidence type="ECO:0000256" key="2">
    <source>
        <dbReference type="ARBA" id="ARBA00022679"/>
    </source>
</evidence>
<dbReference type="InterPro" id="IPR002213">
    <property type="entry name" value="UDP_glucos_trans"/>
</dbReference>
<proteinExistence type="predicted"/>
<organism evidence="5 6">
    <name type="scientific">Umbelopsis vinacea</name>
    <dbReference type="NCBI Taxonomy" id="44442"/>
    <lineage>
        <taxon>Eukaryota</taxon>
        <taxon>Fungi</taxon>
        <taxon>Fungi incertae sedis</taxon>
        <taxon>Mucoromycota</taxon>
        <taxon>Mucoromycotina</taxon>
        <taxon>Umbelopsidomycetes</taxon>
        <taxon>Umbelopsidales</taxon>
        <taxon>Umbelopsidaceae</taxon>
        <taxon>Umbelopsis</taxon>
    </lineage>
</organism>
<dbReference type="PANTHER" id="PTHR48043:SF145">
    <property type="entry name" value="FI06409P-RELATED"/>
    <property type="match status" value="1"/>
</dbReference>
<evidence type="ECO:0000313" key="6">
    <source>
        <dbReference type="Proteomes" id="UP000612746"/>
    </source>
</evidence>
<feature type="chain" id="PRO_5034705833" description="UDP-glycosyltransferases domain-containing protein" evidence="4">
    <location>
        <begin position="21"/>
        <end position="549"/>
    </location>
</feature>
<dbReference type="EMBL" id="JAEPRA010000025">
    <property type="protein sequence ID" value="KAG2172167.1"/>
    <property type="molecule type" value="Genomic_DNA"/>
</dbReference>
<feature type="signal peptide" evidence="4">
    <location>
        <begin position="1"/>
        <end position="20"/>
    </location>
</feature>
<evidence type="ECO:0008006" key="7">
    <source>
        <dbReference type="Google" id="ProtNLM"/>
    </source>
</evidence>
<dbReference type="SUPFAM" id="SSF53756">
    <property type="entry name" value="UDP-Glycosyltransferase/glycogen phosphorylase"/>
    <property type="match status" value="1"/>
</dbReference>
<evidence type="ECO:0000256" key="3">
    <source>
        <dbReference type="SAM" id="Phobius"/>
    </source>
</evidence>
<dbReference type="PANTHER" id="PTHR48043">
    <property type="entry name" value="EG:EG0003.4 PROTEIN-RELATED"/>
    <property type="match status" value="1"/>
</dbReference>
<keyword evidence="1" id="KW-0328">Glycosyltransferase</keyword>
<dbReference type="AlphaFoldDB" id="A0A8H7PDY3"/>
<keyword evidence="3" id="KW-1133">Transmembrane helix</keyword>
<keyword evidence="6" id="KW-1185">Reference proteome</keyword>
<accession>A0A8H7PDY3</accession>
<keyword evidence="3" id="KW-0812">Transmembrane</keyword>
<reference evidence="5" key="1">
    <citation type="submission" date="2020-12" db="EMBL/GenBank/DDBJ databases">
        <title>Metabolic potential, ecology and presence of endohyphal bacteria is reflected in genomic diversity of Mucoromycotina.</title>
        <authorList>
            <person name="Muszewska A."/>
            <person name="Okrasinska A."/>
            <person name="Steczkiewicz K."/>
            <person name="Drgas O."/>
            <person name="Orlowska M."/>
            <person name="Perlinska-Lenart U."/>
            <person name="Aleksandrzak-Piekarczyk T."/>
            <person name="Szatraj K."/>
            <person name="Zielenkiewicz U."/>
            <person name="Pilsyk S."/>
            <person name="Malc E."/>
            <person name="Mieczkowski P."/>
            <person name="Kruszewska J.S."/>
            <person name="Biernat P."/>
            <person name="Pawlowska J."/>
        </authorList>
    </citation>
    <scope>NUCLEOTIDE SEQUENCE</scope>
    <source>
        <strain evidence="5">WA0000051536</strain>
    </source>
</reference>
<keyword evidence="4" id="KW-0732">Signal</keyword>
<dbReference type="InterPro" id="IPR050271">
    <property type="entry name" value="UDP-glycosyltransferase"/>
</dbReference>
<evidence type="ECO:0000256" key="1">
    <source>
        <dbReference type="ARBA" id="ARBA00022676"/>
    </source>
</evidence>
<evidence type="ECO:0000313" key="5">
    <source>
        <dbReference type="EMBL" id="KAG2172167.1"/>
    </source>
</evidence>
<name>A0A8H7PDY3_9FUNG</name>
<dbReference type="Proteomes" id="UP000612746">
    <property type="component" value="Unassembled WGS sequence"/>
</dbReference>